<protein>
    <recommendedName>
        <fullName evidence="4">Exo-alpha-sialidase</fullName>
    </recommendedName>
</protein>
<accession>A0ABY2BMC6</accession>
<dbReference type="InterPro" id="IPR036278">
    <property type="entry name" value="Sialidase_sf"/>
</dbReference>
<comment type="caution">
    <text evidence="2">The sequence shown here is derived from an EMBL/GenBank/DDBJ whole genome shotgun (WGS) entry which is preliminary data.</text>
</comment>
<feature type="signal peptide" evidence="1">
    <location>
        <begin position="1"/>
        <end position="29"/>
    </location>
</feature>
<keyword evidence="3" id="KW-1185">Reference proteome</keyword>
<reference evidence="2 3" key="1">
    <citation type="journal article" date="2015" name="Stand. Genomic Sci.">
        <title>Genomic Encyclopedia of Bacterial and Archaeal Type Strains, Phase III: the genomes of soil and plant-associated and newly described type strains.</title>
        <authorList>
            <person name="Whitman W.B."/>
            <person name="Woyke T."/>
            <person name="Klenk H.P."/>
            <person name="Zhou Y."/>
            <person name="Lilburn T.G."/>
            <person name="Beck B.J."/>
            <person name="De Vos P."/>
            <person name="Vandamme P."/>
            <person name="Eisen J.A."/>
            <person name="Garrity G."/>
            <person name="Hugenholtz P."/>
            <person name="Kyrpides N.C."/>
        </authorList>
    </citation>
    <scope>NUCLEOTIDE SEQUENCE [LARGE SCALE GENOMIC DNA]</scope>
    <source>
        <strain evidence="2 3">VKM Ac-2538</strain>
    </source>
</reference>
<dbReference type="Gene3D" id="2.120.10.10">
    <property type="match status" value="1"/>
</dbReference>
<dbReference type="InterPro" id="IPR015943">
    <property type="entry name" value="WD40/YVTN_repeat-like_dom_sf"/>
</dbReference>
<dbReference type="SUPFAM" id="SSF50939">
    <property type="entry name" value="Sialidases"/>
    <property type="match status" value="1"/>
</dbReference>
<proteinExistence type="predicted"/>
<gene>
    <name evidence="2" type="ORF">EV644_10475</name>
</gene>
<feature type="chain" id="PRO_5046957292" description="Exo-alpha-sialidase" evidence="1">
    <location>
        <begin position="30"/>
        <end position="558"/>
    </location>
</feature>
<evidence type="ECO:0008006" key="4">
    <source>
        <dbReference type="Google" id="ProtNLM"/>
    </source>
</evidence>
<dbReference type="Proteomes" id="UP000295818">
    <property type="component" value="Unassembled WGS sequence"/>
</dbReference>
<evidence type="ECO:0000313" key="3">
    <source>
        <dbReference type="Proteomes" id="UP000295818"/>
    </source>
</evidence>
<evidence type="ECO:0000313" key="2">
    <source>
        <dbReference type="EMBL" id="TCO25571.1"/>
    </source>
</evidence>
<evidence type="ECO:0000256" key="1">
    <source>
        <dbReference type="SAM" id="SignalP"/>
    </source>
</evidence>
<dbReference type="RefSeq" id="WP_132188435.1">
    <property type="nucleotide sequence ID" value="NZ_SLWM01000004.1"/>
</dbReference>
<dbReference type="CDD" id="cd15482">
    <property type="entry name" value="Sialidase_non-viral"/>
    <property type="match status" value="2"/>
</dbReference>
<dbReference type="EMBL" id="SLWM01000004">
    <property type="protein sequence ID" value="TCO25571.1"/>
    <property type="molecule type" value="Genomic_DNA"/>
</dbReference>
<sequence length="558" mass="58261">MPSNARIGIVLLSIVFAGSVGLNSSAVTALAPTLVTDDNDGTTSYLRYDGTSDATTAACSSGRRSQNEPTVAVDPSDPDIVAAGSNDYCAQIVNGEVWAGYYRSNDGGATWAHSLVPGYPMDTSAAGAASPTHGTCAAAGDPTQSFDTGGRLFYGFICFNRAQPTNGSVYVATYTNNGATYVRTVRVDRGTPSTWGLFQDKINVTTDQTGGSHSDNVYVAWATYPGQSANNRMMFARSTDHGATYSKPIAVDKGLSEKQFADLAVGPDGAVYLTYRTISHQPSTSDAIYVAKSTDGGASFGLPVRVAGFTPFDDRDYGSSAGCGDGPFACATGFTYSRFSSLSAVAADEVGVHLVWSGRTGAGQGKIFVSNSADGVLWSAPATVDAAPTGHQWFPDVASADGVISVVFYDSRGDPSYAPDVPPGNTAGGVNSGNVVDTRVARSGDGGDSWTEQVVSNVGSNFGWETHSSRRLGFWGDYNYISAVPGGVYTVWTSSQDLVPGADPRETGAADDEDLFDVYQPCTYVPNDINAPSYTSPTIDDPCLSQGGLDQNIYGARP</sequence>
<organism evidence="2 3">
    <name type="scientific">Kribbella orskensis</name>
    <dbReference type="NCBI Taxonomy" id="2512216"/>
    <lineage>
        <taxon>Bacteria</taxon>
        <taxon>Bacillati</taxon>
        <taxon>Actinomycetota</taxon>
        <taxon>Actinomycetes</taxon>
        <taxon>Propionibacteriales</taxon>
        <taxon>Kribbellaceae</taxon>
        <taxon>Kribbella</taxon>
    </lineage>
</organism>
<dbReference type="Gene3D" id="2.130.10.10">
    <property type="entry name" value="YVTN repeat-like/Quinoprotein amine dehydrogenase"/>
    <property type="match status" value="1"/>
</dbReference>
<keyword evidence="1" id="KW-0732">Signal</keyword>
<name>A0ABY2BMC6_9ACTN</name>